<dbReference type="AlphaFoldDB" id="A0A919XD74"/>
<comment type="caution">
    <text evidence="1">The sequence shown here is derived from an EMBL/GenBank/DDBJ whole genome shotgun (WGS) entry which is preliminary data.</text>
</comment>
<name>A0A919XD74_9BACL</name>
<organism evidence="1 2">
    <name type="scientific">Paenibacillus albilobatus</name>
    <dbReference type="NCBI Taxonomy" id="2716884"/>
    <lineage>
        <taxon>Bacteria</taxon>
        <taxon>Bacillati</taxon>
        <taxon>Bacillota</taxon>
        <taxon>Bacilli</taxon>
        <taxon>Bacillales</taxon>
        <taxon>Paenibacillaceae</taxon>
        <taxon>Paenibacillus</taxon>
    </lineage>
</organism>
<reference evidence="1" key="1">
    <citation type="submission" date="2021-03" db="EMBL/GenBank/DDBJ databases">
        <title>Antimicrobial resistance genes in bacteria isolated from Japanese honey, and their potential for conferring macrolide and lincosamide resistance in the American foulbrood pathogen Paenibacillus larvae.</title>
        <authorList>
            <person name="Okamoto M."/>
            <person name="Kumagai M."/>
            <person name="Kanamori H."/>
            <person name="Takamatsu D."/>
        </authorList>
    </citation>
    <scope>NUCLEOTIDE SEQUENCE</scope>
    <source>
        <strain evidence="1">J2TS6</strain>
    </source>
</reference>
<sequence length="207" mass="23154">MIVTTDRAGNPVSRFKVTHEKLIHLIIVNHDLSFFNHIHPEYEGNGVFKVKTVFPDGGKYKLFVDFVTEDDVASNLSEWVEVSGTLAGHHKLEPESKLVKEVDGREFELSLSTDRAQSDTVLTYTVRDAHSKKEIVDLEQYLGAAGHVVVLSADTKHYLHVHPVDESSKGPTAAFATSFPEKGIYKIWGQFQHRGDVLTVPFVVEAK</sequence>
<keyword evidence="2" id="KW-1185">Reference proteome</keyword>
<dbReference type="RefSeq" id="WP_160038320.1">
    <property type="nucleotide sequence ID" value="NZ_BORQ01000001.1"/>
</dbReference>
<accession>A0A919XD74</accession>
<evidence type="ECO:0000313" key="2">
    <source>
        <dbReference type="Proteomes" id="UP000679779"/>
    </source>
</evidence>
<evidence type="ECO:0008006" key="3">
    <source>
        <dbReference type="Google" id="ProtNLM"/>
    </source>
</evidence>
<gene>
    <name evidence="1" type="ORF">J2TS6_04140</name>
</gene>
<protein>
    <recommendedName>
        <fullName evidence="3">Secreted protein</fullName>
    </recommendedName>
</protein>
<dbReference type="EMBL" id="BORQ01000001">
    <property type="protein sequence ID" value="GIO29273.1"/>
    <property type="molecule type" value="Genomic_DNA"/>
</dbReference>
<dbReference type="Proteomes" id="UP000679779">
    <property type="component" value="Unassembled WGS sequence"/>
</dbReference>
<proteinExistence type="predicted"/>
<evidence type="ECO:0000313" key="1">
    <source>
        <dbReference type="EMBL" id="GIO29273.1"/>
    </source>
</evidence>